<gene>
    <name evidence="1" type="ORF">JQC72_16005</name>
</gene>
<comment type="caution">
    <text evidence="1">The sequence shown here is derived from an EMBL/GenBank/DDBJ whole genome shotgun (WGS) entry which is preliminary data.</text>
</comment>
<reference evidence="1" key="1">
    <citation type="journal article" date="2024" name="Int. J. Syst. Evol. Microbiol.">
        <title>Polycladomyces zharkentensis sp. nov., a novel thermophilic cellulose- and starch-degrading member of the Bacillota from a geothermal aquifer in Kazakhstan.</title>
        <authorList>
            <person name="Mashzhan A."/>
            <person name="Kistaubayeva A."/>
            <person name="Javier-Lopez R."/>
            <person name="Bissenova U."/>
            <person name="Bissenbay A."/>
            <person name="Birkeland N.K."/>
        </authorList>
    </citation>
    <scope>NUCLEOTIDE SEQUENCE</scope>
    <source>
        <strain evidence="1">ZKZ2T</strain>
    </source>
</reference>
<accession>A0ABS2WN99</accession>
<protein>
    <recommendedName>
        <fullName evidence="3">YfhD family protein</fullName>
    </recommendedName>
</protein>
<dbReference type="Proteomes" id="UP001177120">
    <property type="component" value="Unassembled WGS sequence"/>
</dbReference>
<name>A0ABS2WN99_9BACL</name>
<evidence type="ECO:0000313" key="2">
    <source>
        <dbReference type="Proteomes" id="UP001177120"/>
    </source>
</evidence>
<organism evidence="1 2">
    <name type="scientific">Polycladomyces zharkentensis</name>
    <dbReference type="NCBI Taxonomy" id="2807616"/>
    <lineage>
        <taxon>Bacteria</taxon>
        <taxon>Bacillati</taxon>
        <taxon>Bacillota</taxon>
        <taxon>Bacilli</taxon>
        <taxon>Bacillales</taxon>
        <taxon>Thermoactinomycetaceae</taxon>
        <taxon>Polycladomyces</taxon>
    </lineage>
</organism>
<dbReference type="RefSeq" id="WP_205497434.1">
    <property type="nucleotide sequence ID" value="NZ_JAFHAP010000021.1"/>
</dbReference>
<keyword evidence="2" id="KW-1185">Reference proteome</keyword>
<proteinExistence type="predicted"/>
<sequence>MNIKKNDPRYTEMEDEQETDAAQFIQLAYEQNNEAADVTAMNKEVEEQTE</sequence>
<dbReference type="EMBL" id="JAFHAP010000021">
    <property type="protein sequence ID" value="MBN2910996.1"/>
    <property type="molecule type" value="Genomic_DNA"/>
</dbReference>
<evidence type="ECO:0008006" key="3">
    <source>
        <dbReference type="Google" id="ProtNLM"/>
    </source>
</evidence>
<evidence type="ECO:0000313" key="1">
    <source>
        <dbReference type="EMBL" id="MBN2910996.1"/>
    </source>
</evidence>